<evidence type="ECO:0000313" key="2">
    <source>
        <dbReference type="Proteomes" id="UP000254879"/>
    </source>
</evidence>
<dbReference type="RefSeq" id="WP_218564130.1">
    <property type="nucleotide sequence ID" value="NZ_UGPG01000001.1"/>
</dbReference>
<dbReference type="AlphaFoldDB" id="A0A378MBZ5"/>
<dbReference type="EMBL" id="UGPG01000001">
    <property type="protein sequence ID" value="STY42832.1"/>
    <property type="molecule type" value="Genomic_DNA"/>
</dbReference>
<reference evidence="1 2" key="1">
    <citation type="submission" date="2018-06" db="EMBL/GenBank/DDBJ databases">
        <authorList>
            <consortium name="Pathogen Informatics"/>
            <person name="Doyle S."/>
        </authorList>
    </citation>
    <scope>NUCLEOTIDE SEQUENCE [LARGE SCALE GENOMIC DNA]</scope>
    <source>
        <strain evidence="2">NCTC 10815</strain>
    </source>
</reference>
<organism evidence="1 2">
    <name type="scientific">Listeria grayi</name>
    <name type="common">Listeria murrayi</name>
    <dbReference type="NCBI Taxonomy" id="1641"/>
    <lineage>
        <taxon>Bacteria</taxon>
        <taxon>Bacillati</taxon>
        <taxon>Bacillota</taxon>
        <taxon>Bacilli</taxon>
        <taxon>Bacillales</taxon>
        <taxon>Listeriaceae</taxon>
        <taxon>Listeria</taxon>
    </lineage>
</organism>
<name>A0A378MBZ5_LISGR</name>
<dbReference type="Gene3D" id="3.50.50.60">
    <property type="entry name" value="FAD/NAD(P)-binding domain"/>
    <property type="match status" value="1"/>
</dbReference>
<dbReference type="Proteomes" id="UP000254879">
    <property type="component" value="Unassembled WGS sequence"/>
</dbReference>
<sequence>MQKEYQYVIVGGGMVADYAARGIREHDKEGSIGIFPQIRMNLIRVRL</sequence>
<accession>A0A378MBZ5</accession>
<proteinExistence type="predicted"/>
<dbReference type="InterPro" id="IPR036188">
    <property type="entry name" value="FAD/NAD-bd_sf"/>
</dbReference>
<evidence type="ECO:0000313" key="1">
    <source>
        <dbReference type="EMBL" id="STY42832.1"/>
    </source>
</evidence>
<protein>
    <submittedName>
        <fullName evidence="1">Uncharacterized protein</fullName>
    </submittedName>
</protein>
<gene>
    <name evidence="1" type="ORF">NCTC10815_00079</name>
</gene>